<dbReference type="Proteomes" id="UP001449225">
    <property type="component" value="Unassembled WGS sequence"/>
</dbReference>
<dbReference type="EC" id="3.1.4.17" evidence="2"/>
<keyword evidence="3" id="KW-1185">Reference proteome</keyword>
<dbReference type="Gene3D" id="3.60.15.10">
    <property type="entry name" value="Ribonuclease Z/Hydroxyacylglutathione hydrolase-like"/>
    <property type="match status" value="1"/>
</dbReference>
<organism evidence="2 3">
    <name type="scientific">Neptuniibacter pectenicola</name>
    <dbReference type="NCBI Taxonomy" id="1806669"/>
    <lineage>
        <taxon>Bacteria</taxon>
        <taxon>Pseudomonadati</taxon>
        <taxon>Pseudomonadota</taxon>
        <taxon>Gammaproteobacteria</taxon>
        <taxon>Oceanospirillales</taxon>
        <taxon>Oceanospirillaceae</taxon>
        <taxon>Neptuniibacter</taxon>
    </lineage>
</organism>
<dbReference type="Pfam" id="PF12706">
    <property type="entry name" value="Lactamase_B_2"/>
    <property type="match status" value="1"/>
</dbReference>
<proteinExistence type="predicted"/>
<protein>
    <submittedName>
        <fullName evidence="2">3',5'-cyclic-nucleotide phosphodiesterase</fullName>
        <ecNumber evidence="2">3.1.4.17</ecNumber>
    </submittedName>
</protein>
<dbReference type="InterPro" id="IPR036866">
    <property type="entry name" value="RibonucZ/Hydroxyglut_hydro"/>
</dbReference>
<dbReference type="PRINTS" id="PR00388">
    <property type="entry name" value="PDIESTERASE2"/>
</dbReference>
<keyword evidence="2" id="KW-0378">Hydrolase</keyword>
<dbReference type="CDD" id="cd07735">
    <property type="entry name" value="class_II_PDE_MBL-fold"/>
    <property type="match status" value="1"/>
</dbReference>
<gene>
    <name evidence="2" type="ORF">WNY58_02255</name>
</gene>
<dbReference type="GO" id="GO:0004114">
    <property type="term" value="F:3',5'-cyclic-nucleotide phosphodiesterase activity"/>
    <property type="evidence" value="ECO:0007669"/>
    <property type="project" value="UniProtKB-EC"/>
</dbReference>
<dbReference type="RefSeq" id="WP_342853577.1">
    <property type="nucleotide sequence ID" value="NZ_JBBMRA010000001.1"/>
</dbReference>
<name>A0ABU9TNA3_9GAMM</name>
<sequence length="255" mass="28575">MKIDVLGCSGGIGQGLKTTTFLVDDSLLVDAGTGLELLTMERMLKIRDVVITHAHIDHIMGLPLMLATIYDQHKAPLNIYALPEVIDALKQHIFNWTIWPDYTCLPEGAPIIHLHTVKPGDRLCLQGKNIEVLPAQHPTPTVGYFISDEHASFAFTGDSGINDALWPILNDRKPDLLIIDVSFTDEIDELARLSGHLTPSHLQEQLAQLNHDCKIMITHLKPGFEDTIMQQCHQRLANRKVERLQHNQQIDVNAI</sequence>
<evidence type="ECO:0000313" key="2">
    <source>
        <dbReference type="EMBL" id="MEM5535205.1"/>
    </source>
</evidence>
<reference evidence="2 3" key="1">
    <citation type="submission" date="2024-03" db="EMBL/GenBank/DDBJ databases">
        <title>Community enrichment and isolation of bacterial strains for fucoidan degradation.</title>
        <authorList>
            <person name="Sichert A."/>
        </authorList>
    </citation>
    <scope>NUCLEOTIDE SEQUENCE [LARGE SCALE GENOMIC DNA]</scope>
    <source>
        <strain evidence="2 3">AS76</strain>
    </source>
</reference>
<feature type="domain" description="Metallo-beta-lactamase" evidence="1">
    <location>
        <begin position="17"/>
        <end position="201"/>
    </location>
</feature>
<evidence type="ECO:0000313" key="3">
    <source>
        <dbReference type="Proteomes" id="UP001449225"/>
    </source>
</evidence>
<comment type="caution">
    <text evidence="2">The sequence shown here is derived from an EMBL/GenBank/DDBJ whole genome shotgun (WGS) entry which is preliminary data.</text>
</comment>
<accession>A0ABU9TNA3</accession>
<dbReference type="InterPro" id="IPR001279">
    <property type="entry name" value="Metallo-B-lactamas"/>
</dbReference>
<dbReference type="PANTHER" id="PTHR28283:SF1">
    <property type="entry name" value="3',5'-CYCLIC-NUCLEOTIDE PHOSPHODIESTERASE 1"/>
    <property type="match status" value="1"/>
</dbReference>
<dbReference type="InterPro" id="IPR000396">
    <property type="entry name" value="Pdiesterase2"/>
</dbReference>
<evidence type="ECO:0000259" key="1">
    <source>
        <dbReference type="SMART" id="SM00849"/>
    </source>
</evidence>
<dbReference type="EMBL" id="JBBMRA010000001">
    <property type="protein sequence ID" value="MEM5535205.1"/>
    <property type="molecule type" value="Genomic_DNA"/>
</dbReference>
<dbReference type="SUPFAM" id="SSF56281">
    <property type="entry name" value="Metallo-hydrolase/oxidoreductase"/>
    <property type="match status" value="1"/>
</dbReference>
<dbReference type="SMART" id="SM00849">
    <property type="entry name" value="Lactamase_B"/>
    <property type="match status" value="1"/>
</dbReference>
<dbReference type="PANTHER" id="PTHR28283">
    <property type="entry name" value="3',5'-CYCLIC-NUCLEOTIDE PHOSPHODIESTERASE 1"/>
    <property type="match status" value="1"/>
</dbReference>